<evidence type="ECO:0000313" key="8">
    <source>
        <dbReference type="Proteomes" id="UP001629249"/>
    </source>
</evidence>
<feature type="domain" description="HTH iclR-type" evidence="5">
    <location>
        <begin position="26"/>
        <end position="88"/>
    </location>
</feature>
<feature type="domain" description="IclR-ED" evidence="6">
    <location>
        <begin position="89"/>
        <end position="273"/>
    </location>
</feature>
<dbReference type="PROSITE" id="PS51078">
    <property type="entry name" value="ICLR_ED"/>
    <property type="match status" value="1"/>
</dbReference>
<dbReference type="PANTHER" id="PTHR30136">
    <property type="entry name" value="HELIX-TURN-HELIX TRANSCRIPTIONAL REGULATOR, ICLR FAMILY"/>
    <property type="match status" value="1"/>
</dbReference>
<dbReference type="Proteomes" id="UP001629249">
    <property type="component" value="Unassembled WGS sequence"/>
</dbReference>
<dbReference type="Pfam" id="PF09339">
    <property type="entry name" value="HTH_IclR"/>
    <property type="match status" value="1"/>
</dbReference>
<dbReference type="InterPro" id="IPR029016">
    <property type="entry name" value="GAF-like_dom_sf"/>
</dbReference>
<organism evidence="7 8">
    <name type="scientific">Paraburkholderia agricolaris</name>
    <dbReference type="NCBI Taxonomy" id="2152888"/>
    <lineage>
        <taxon>Bacteria</taxon>
        <taxon>Pseudomonadati</taxon>
        <taxon>Pseudomonadota</taxon>
        <taxon>Betaproteobacteria</taxon>
        <taxon>Burkholderiales</taxon>
        <taxon>Burkholderiaceae</taxon>
        <taxon>Paraburkholderia</taxon>
    </lineage>
</organism>
<dbReference type="PROSITE" id="PS51077">
    <property type="entry name" value="HTH_ICLR"/>
    <property type="match status" value="1"/>
</dbReference>
<reference evidence="7 8" key="1">
    <citation type="journal article" date="2024" name="Chem. Sci.">
        <title>Discovery of megapolipeptins by genome mining of a Burkholderiales bacteria collection.</title>
        <authorList>
            <person name="Paulo B.S."/>
            <person name="Recchia M.J.J."/>
            <person name="Lee S."/>
            <person name="Fergusson C.H."/>
            <person name="Romanowski S.B."/>
            <person name="Hernandez A."/>
            <person name="Krull N."/>
            <person name="Liu D.Y."/>
            <person name="Cavanagh H."/>
            <person name="Bos A."/>
            <person name="Gray C.A."/>
            <person name="Murphy B.T."/>
            <person name="Linington R.G."/>
            <person name="Eustaquio A.S."/>
        </authorList>
    </citation>
    <scope>NUCLEOTIDE SEQUENCE [LARGE SCALE GENOMIC DNA]</scope>
    <source>
        <strain evidence="7 8">RL16-012-BIC-B</strain>
    </source>
</reference>
<sequence length="278" mass="29644">MGLEHAADDEPTDDGPGSPGRKARGIQSIVIGFAILEKIADAATPLALRELSALTGMAASKLRFYLVSFMDLGLVSQDPASTRYSLGPAALRLGLSALERVDVVRICRAEMVGLADSLGYTVFLAVWGTHGPTIVDRVDGRNRTVLEIRVGSVLPLSSSAIGLVYAAFLPQGTTQPLLERETLDGIGVWPPKDLSFYLSESLEQTRMTRFACASGTLLAGFTAVASPILDRSNLPVAAISVIGPIGKMDDRRDGIIGQHLLQLTERISVQIGWSMGKK</sequence>
<dbReference type="Pfam" id="PF01614">
    <property type="entry name" value="IclR_C"/>
    <property type="match status" value="1"/>
</dbReference>
<comment type="caution">
    <text evidence="7">The sequence shown here is derived from an EMBL/GenBank/DDBJ whole genome shotgun (WGS) entry which is preliminary data.</text>
</comment>
<evidence type="ECO:0000259" key="6">
    <source>
        <dbReference type="PROSITE" id="PS51078"/>
    </source>
</evidence>
<evidence type="ECO:0000256" key="3">
    <source>
        <dbReference type="ARBA" id="ARBA00023163"/>
    </source>
</evidence>
<keyword evidence="8" id="KW-1185">Reference proteome</keyword>
<dbReference type="PANTHER" id="PTHR30136:SF8">
    <property type="entry name" value="TRANSCRIPTIONAL REGULATORY PROTEIN"/>
    <property type="match status" value="1"/>
</dbReference>
<dbReference type="Gene3D" id="1.10.10.10">
    <property type="entry name" value="Winged helix-like DNA-binding domain superfamily/Winged helix DNA-binding domain"/>
    <property type="match status" value="1"/>
</dbReference>
<dbReference type="RefSeq" id="WP_408330380.1">
    <property type="nucleotide sequence ID" value="NZ_JAQQFH010000015.1"/>
</dbReference>
<dbReference type="InterPro" id="IPR050707">
    <property type="entry name" value="HTH_MetabolicPath_Reg"/>
</dbReference>
<name>A0ABW8ZU06_9BURK</name>
<accession>A0ABW8ZU06</accession>
<dbReference type="InterPro" id="IPR005471">
    <property type="entry name" value="Tscrpt_reg_IclR_N"/>
</dbReference>
<dbReference type="SMART" id="SM00346">
    <property type="entry name" value="HTH_ICLR"/>
    <property type="match status" value="1"/>
</dbReference>
<dbReference type="Gene3D" id="3.30.450.40">
    <property type="match status" value="1"/>
</dbReference>
<feature type="region of interest" description="Disordered" evidence="4">
    <location>
        <begin position="1"/>
        <end position="23"/>
    </location>
</feature>
<keyword evidence="1" id="KW-0805">Transcription regulation</keyword>
<keyword evidence="3" id="KW-0804">Transcription</keyword>
<proteinExistence type="predicted"/>
<dbReference type="InterPro" id="IPR036390">
    <property type="entry name" value="WH_DNA-bd_sf"/>
</dbReference>
<evidence type="ECO:0000259" key="5">
    <source>
        <dbReference type="PROSITE" id="PS51077"/>
    </source>
</evidence>
<dbReference type="SUPFAM" id="SSF46785">
    <property type="entry name" value="Winged helix' DNA-binding domain"/>
    <property type="match status" value="1"/>
</dbReference>
<protein>
    <submittedName>
        <fullName evidence="7">IclR family transcriptional regulator</fullName>
    </submittedName>
</protein>
<evidence type="ECO:0000256" key="4">
    <source>
        <dbReference type="SAM" id="MobiDB-lite"/>
    </source>
</evidence>
<evidence type="ECO:0000256" key="2">
    <source>
        <dbReference type="ARBA" id="ARBA00023125"/>
    </source>
</evidence>
<gene>
    <name evidence="7" type="ORF">PQR66_26820</name>
</gene>
<dbReference type="SUPFAM" id="SSF55781">
    <property type="entry name" value="GAF domain-like"/>
    <property type="match status" value="1"/>
</dbReference>
<evidence type="ECO:0000313" key="7">
    <source>
        <dbReference type="EMBL" id="MFL9886684.1"/>
    </source>
</evidence>
<dbReference type="EMBL" id="JAQQFN010000023">
    <property type="protein sequence ID" value="MFL9886684.1"/>
    <property type="molecule type" value="Genomic_DNA"/>
</dbReference>
<dbReference type="InterPro" id="IPR036388">
    <property type="entry name" value="WH-like_DNA-bd_sf"/>
</dbReference>
<evidence type="ECO:0000256" key="1">
    <source>
        <dbReference type="ARBA" id="ARBA00023015"/>
    </source>
</evidence>
<dbReference type="InterPro" id="IPR014757">
    <property type="entry name" value="Tscrpt_reg_IclR_C"/>
</dbReference>
<keyword evidence="2" id="KW-0238">DNA-binding</keyword>